<feature type="region of interest" description="Disordered" evidence="1">
    <location>
        <begin position="89"/>
        <end position="143"/>
    </location>
</feature>
<reference evidence="4" key="1">
    <citation type="submission" date="2020-05" db="EMBL/GenBank/DDBJ databases">
        <authorList>
            <person name="Chiriac C."/>
            <person name="Salcher M."/>
            <person name="Ghai R."/>
            <person name="Kavagutti S V."/>
        </authorList>
    </citation>
    <scope>NUCLEOTIDE SEQUENCE</scope>
</reference>
<gene>
    <name evidence="4" type="ORF">UFOPK3610_02079</name>
</gene>
<feature type="compositionally biased region" description="Acidic residues" evidence="1">
    <location>
        <begin position="95"/>
        <end position="104"/>
    </location>
</feature>
<accession>A0A6J7IU07</accession>
<name>A0A6J7IU07_9ZZZZ</name>
<protein>
    <submittedName>
        <fullName evidence="4">Unannotated protein</fullName>
    </submittedName>
</protein>
<keyword evidence="2" id="KW-0472">Membrane</keyword>
<sequence length="143" mass="14609">MLPILALFFFGGATLQDFAFALIIGIASGAYSSFFIAAPLLSVLKSREPAYKDRKGSDELPAFMLGKQGMPVPAVAAVAVGSAGAASDTTVATDDVADAPDEDSSPAPDPAATGPTANAGPDDAAIEAARQRRVDRRGKRGRS</sequence>
<evidence type="ECO:0000313" key="4">
    <source>
        <dbReference type="EMBL" id="CAB4933794.1"/>
    </source>
</evidence>
<evidence type="ECO:0000256" key="1">
    <source>
        <dbReference type="SAM" id="MobiDB-lite"/>
    </source>
</evidence>
<feature type="transmembrane region" description="Helical" evidence="2">
    <location>
        <begin position="20"/>
        <end position="44"/>
    </location>
</feature>
<keyword evidence="2" id="KW-1133">Transmembrane helix</keyword>
<proteinExistence type="predicted"/>
<dbReference type="SUPFAM" id="SSF82866">
    <property type="entry name" value="Multidrug efflux transporter AcrB transmembrane domain"/>
    <property type="match status" value="1"/>
</dbReference>
<feature type="compositionally biased region" description="Low complexity" evidence="1">
    <location>
        <begin position="110"/>
        <end position="122"/>
    </location>
</feature>
<evidence type="ECO:0000256" key="2">
    <source>
        <dbReference type="SAM" id="Phobius"/>
    </source>
</evidence>
<feature type="compositionally biased region" description="Basic residues" evidence="1">
    <location>
        <begin position="131"/>
        <end position="143"/>
    </location>
</feature>
<dbReference type="Gene3D" id="1.20.1640.10">
    <property type="entry name" value="Multidrug efflux transporter AcrB transmembrane domain"/>
    <property type="match status" value="1"/>
</dbReference>
<dbReference type="Pfam" id="PF02355">
    <property type="entry name" value="SecD_SecF_C"/>
    <property type="match status" value="1"/>
</dbReference>
<keyword evidence="2" id="KW-0812">Transmembrane</keyword>
<dbReference type="AlphaFoldDB" id="A0A6J7IU07"/>
<organism evidence="4">
    <name type="scientific">freshwater metagenome</name>
    <dbReference type="NCBI Taxonomy" id="449393"/>
    <lineage>
        <taxon>unclassified sequences</taxon>
        <taxon>metagenomes</taxon>
        <taxon>ecological metagenomes</taxon>
    </lineage>
</organism>
<dbReference type="InterPro" id="IPR048634">
    <property type="entry name" value="SecD_SecF_C"/>
</dbReference>
<dbReference type="EMBL" id="CAFBMR010000172">
    <property type="protein sequence ID" value="CAB4933794.1"/>
    <property type="molecule type" value="Genomic_DNA"/>
</dbReference>
<evidence type="ECO:0000259" key="3">
    <source>
        <dbReference type="Pfam" id="PF02355"/>
    </source>
</evidence>
<feature type="domain" description="Protein export membrane protein SecD/SecF C-terminal" evidence="3">
    <location>
        <begin position="2"/>
        <end position="46"/>
    </location>
</feature>